<evidence type="ECO:0000256" key="7">
    <source>
        <dbReference type="ARBA" id="ARBA00022723"/>
    </source>
</evidence>
<evidence type="ECO:0000256" key="1">
    <source>
        <dbReference type="ARBA" id="ARBA00001946"/>
    </source>
</evidence>
<dbReference type="InterPro" id="IPR006675">
    <property type="entry name" value="HDIG_dom"/>
</dbReference>
<dbReference type="GO" id="GO:0008033">
    <property type="term" value="P:tRNA processing"/>
    <property type="evidence" value="ECO:0007669"/>
    <property type="project" value="UniProtKB-KW"/>
</dbReference>
<dbReference type="Pfam" id="PF12627">
    <property type="entry name" value="PolyA_pol_RNAbd"/>
    <property type="match status" value="1"/>
</dbReference>
<dbReference type="SUPFAM" id="SSF81301">
    <property type="entry name" value="Nucleotidyltransferase"/>
    <property type="match status" value="1"/>
</dbReference>
<dbReference type="GO" id="GO:0016779">
    <property type="term" value="F:nucleotidyltransferase activity"/>
    <property type="evidence" value="ECO:0007669"/>
    <property type="project" value="UniProtKB-KW"/>
</dbReference>
<dbReference type="InterPro" id="IPR006674">
    <property type="entry name" value="HD_domain"/>
</dbReference>
<dbReference type="InterPro" id="IPR043519">
    <property type="entry name" value="NT_sf"/>
</dbReference>
<feature type="domain" description="HD/PDEase" evidence="11">
    <location>
        <begin position="232"/>
        <end position="396"/>
    </location>
</feature>
<evidence type="ECO:0000256" key="3">
    <source>
        <dbReference type="ARBA" id="ARBA00022555"/>
    </source>
</evidence>
<keyword evidence="7" id="KW-0479">Metal-binding</keyword>
<dbReference type="PANTHER" id="PTHR47545:SF2">
    <property type="entry name" value="CC-ADDING TRNA NUCLEOTIDYLTRANSFERASE"/>
    <property type="match status" value="1"/>
</dbReference>
<evidence type="ECO:0000313" key="12">
    <source>
        <dbReference type="EMBL" id="CAB4344277.1"/>
    </source>
</evidence>
<evidence type="ECO:0000256" key="4">
    <source>
        <dbReference type="ARBA" id="ARBA00022679"/>
    </source>
</evidence>
<keyword evidence="6" id="KW-0548">Nucleotidyltransferase</keyword>
<evidence type="ECO:0000256" key="2">
    <source>
        <dbReference type="ARBA" id="ARBA00007265"/>
    </source>
</evidence>
<dbReference type="Gene3D" id="3.30.460.10">
    <property type="entry name" value="Beta Polymerase, domain 2"/>
    <property type="match status" value="1"/>
</dbReference>
<dbReference type="InterPro" id="IPR003607">
    <property type="entry name" value="HD/PDEase_dom"/>
</dbReference>
<evidence type="ECO:0000256" key="6">
    <source>
        <dbReference type="ARBA" id="ARBA00022695"/>
    </source>
</evidence>
<keyword evidence="9" id="KW-0460">Magnesium</keyword>
<evidence type="ECO:0000256" key="10">
    <source>
        <dbReference type="ARBA" id="ARBA00022884"/>
    </source>
</evidence>
<comment type="cofactor">
    <cofactor evidence="1">
        <name>Mg(2+)</name>
        <dbReference type="ChEBI" id="CHEBI:18420"/>
    </cofactor>
</comment>
<dbReference type="CDD" id="cd00077">
    <property type="entry name" value="HDc"/>
    <property type="match status" value="1"/>
</dbReference>
<keyword evidence="8" id="KW-0547">Nucleotide-binding</keyword>
<dbReference type="SMART" id="SM00471">
    <property type="entry name" value="HDc"/>
    <property type="match status" value="1"/>
</dbReference>
<evidence type="ECO:0000259" key="11">
    <source>
        <dbReference type="SMART" id="SM00471"/>
    </source>
</evidence>
<dbReference type="GO" id="GO:0000166">
    <property type="term" value="F:nucleotide binding"/>
    <property type="evidence" value="ECO:0007669"/>
    <property type="project" value="UniProtKB-KW"/>
</dbReference>
<sequence length="472" mass="50853">MTEQQAIEMVRDALAGDEVWLVGGVVRDRILGRSPGGRVDIDLVTAGDAGQAARKIAERVDRGVAVFPLSDEFGSWRVSGADGSWQVDCTPIQGGSLEQDLLARDLTVNAIAERLDGGSLIDPSGGVSDLERRTLRMPGPNVFEADPLRAVRLARFTVQLGFEPDASAVAAARKAAAGLDLVAGERIYSEFNAILASADPVGGIRMLDDCGVSGVILPELQLLKGIDQTAYHHLDAYEHTLEVLQNSADMQSDAAAYVGSALGPRVAQVLNEELADEMTRATALRWGALLHDIAKPQTRTEFSDGRIGFPEHAAQGAVQARTILERFRASEKVRAHVAKLTKEHLRLGFLVHERPLGRSHLYRYMIDCRPVEVDVTLLSLADRHATRGRKSEEAIALHGEIGEQVLVAALDWRSGGPPEPLYRGDLLARDLGIATGPKIGELLDAIQEAQYCGEVTTRPQALELAEGLLGGL</sequence>
<dbReference type="InterPro" id="IPR050124">
    <property type="entry name" value="tRNA_CCA-adding_enzyme"/>
</dbReference>
<dbReference type="Pfam" id="PF01966">
    <property type="entry name" value="HD"/>
    <property type="match status" value="1"/>
</dbReference>
<dbReference type="GO" id="GO:0000049">
    <property type="term" value="F:tRNA binding"/>
    <property type="evidence" value="ECO:0007669"/>
    <property type="project" value="UniProtKB-KW"/>
</dbReference>
<dbReference type="Pfam" id="PF01743">
    <property type="entry name" value="PolyA_pol"/>
    <property type="match status" value="1"/>
</dbReference>
<keyword evidence="4" id="KW-0808">Transferase</keyword>
<dbReference type="GO" id="GO:0046872">
    <property type="term" value="F:metal ion binding"/>
    <property type="evidence" value="ECO:0007669"/>
    <property type="project" value="UniProtKB-KW"/>
</dbReference>
<organism evidence="12">
    <name type="scientific">freshwater metagenome</name>
    <dbReference type="NCBI Taxonomy" id="449393"/>
    <lineage>
        <taxon>unclassified sequences</taxon>
        <taxon>metagenomes</taxon>
        <taxon>ecological metagenomes</taxon>
    </lineage>
</organism>
<dbReference type="SUPFAM" id="SSF81891">
    <property type="entry name" value="Poly A polymerase C-terminal region-like"/>
    <property type="match status" value="1"/>
</dbReference>
<dbReference type="AlphaFoldDB" id="A0A6J5ZTU1"/>
<name>A0A6J5ZTU1_9ZZZZ</name>
<dbReference type="InterPro" id="IPR032828">
    <property type="entry name" value="PolyA_RNA-bd"/>
</dbReference>
<dbReference type="NCBIfam" id="TIGR00277">
    <property type="entry name" value="HDIG"/>
    <property type="match status" value="1"/>
</dbReference>
<dbReference type="EMBL" id="CAESAN010000067">
    <property type="protein sequence ID" value="CAB4344277.1"/>
    <property type="molecule type" value="Genomic_DNA"/>
</dbReference>
<keyword evidence="10" id="KW-0694">RNA-binding</keyword>
<dbReference type="InterPro" id="IPR002646">
    <property type="entry name" value="PolA_pol_head_dom"/>
</dbReference>
<keyword evidence="5" id="KW-0819">tRNA processing</keyword>
<evidence type="ECO:0000256" key="5">
    <source>
        <dbReference type="ARBA" id="ARBA00022694"/>
    </source>
</evidence>
<comment type="similarity">
    <text evidence="2">Belongs to the tRNA nucleotidyltransferase/poly(A) polymerase family.</text>
</comment>
<keyword evidence="3" id="KW-0820">tRNA-binding</keyword>
<gene>
    <name evidence="12" type="ORF">UFOPK3547_00913</name>
</gene>
<evidence type="ECO:0000256" key="8">
    <source>
        <dbReference type="ARBA" id="ARBA00022741"/>
    </source>
</evidence>
<reference evidence="12" key="1">
    <citation type="submission" date="2020-05" db="EMBL/GenBank/DDBJ databases">
        <authorList>
            <person name="Chiriac C."/>
            <person name="Salcher M."/>
            <person name="Ghai R."/>
            <person name="Kavagutti S V."/>
        </authorList>
    </citation>
    <scope>NUCLEOTIDE SEQUENCE</scope>
</reference>
<dbReference type="Gene3D" id="1.10.3090.10">
    <property type="entry name" value="cca-adding enzyme, domain 2"/>
    <property type="match status" value="1"/>
</dbReference>
<protein>
    <submittedName>
        <fullName evidence="12">Unannotated protein</fullName>
    </submittedName>
</protein>
<proteinExistence type="inferred from homology"/>
<dbReference type="PANTHER" id="PTHR47545">
    <property type="entry name" value="MULTIFUNCTIONAL CCA PROTEIN"/>
    <property type="match status" value="1"/>
</dbReference>
<evidence type="ECO:0000256" key="9">
    <source>
        <dbReference type="ARBA" id="ARBA00022842"/>
    </source>
</evidence>
<accession>A0A6J5ZTU1</accession>